<accession>A0A9D0Z5A1</accession>
<protein>
    <submittedName>
        <fullName evidence="1">Uncharacterized protein</fullName>
    </submittedName>
</protein>
<reference evidence="1" key="1">
    <citation type="submission" date="2020-10" db="EMBL/GenBank/DDBJ databases">
        <authorList>
            <person name="Gilroy R."/>
        </authorList>
    </citation>
    <scope>NUCLEOTIDE SEQUENCE</scope>
    <source>
        <strain evidence="1">ChiSjej2B20-13462</strain>
    </source>
</reference>
<proteinExistence type="predicted"/>
<sequence>MEEEYMISGYCRCTDQARTVLLEWTGNGWESDCGYPGCTFQGECPVAARLREIEAGTEQA</sequence>
<organism evidence="1 2">
    <name type="scientific">Candidatus Avoscillospira stercorigallinarum</name>
    <dbReference type="NCBI Taxonomy" id="2840708"/>
    <lineage>
        <taxon>Bacteria</taxon>
        <taxon>Bacillati</taxon>
        <taxon>Bacillota</taxon>
        <taxon>Clostridia</taxon>
        <taxon>Eubacteriales</taxon>
        <taxon>Oscillospiraceae</taxon>
        <taxon>Oscillospiraceae incertae sedis</taxon>
        <taxon>Candidatus Avoscillospira</taxon>
    </lineage>
</organism>
<comment type="caution">
    <text evidence="1">The sequence shown here is derived from an EMBL/GenBank/DDBJ whole genome shotgun (WGS) entry which is preliminary data.</text>
</comment>
<evidence type="ECO:0000313" key="2">
    <source>
        <dbReference type="Proteomes" id="UP000886874"/>
    </source>
</evidence>
<dbReference type="EMBL" id="DVFN01000044">
    <property type="protein sequence ID" value="HIQ69263.1"/>
    <property type="molecule type" value="Genomic_DNA"/>
</dbReference>
<dbReference type="AlphaFoldDB" id="A0A9D0Z5A1"/>
<name>A0A9D0Z5A1_9FIRM</name>
<dbReference type="Proteomes" id="UP000886874">
    <property type="component" value="Unassembled WGS sequence"/>
</dbReference>
<reference evidence="1" key="2">
    <citation type="journal article" date="2021" name="PeerJ">
        <title>Extensive microbial diversity within the chicken gut microbiome revealed by metagenomics and culture.</title>
        <authorList>
            <person name="Gilroy R."/>
            <person name="Ravi A."/>
            <person name="Getino M."/>
            <person name="Pursley I."/>
            <person name="Horton D.L."/>
            <person name="Alikhan N.F."/>
            <person name="Baker D."/>
            <person name="Gharbi K."/>
            <person name="Hall N."/>
            <person name="Watson M."/>
            <person name="Adriaenssens E.M."/>
            <person name="Foster-Nyarko E."/>
            <person name="Jarju S."/>
            <person name="Secka A."/>
            <person name="Antonio M."/>
            <person name="Oren A."/>
            <person name="Chaudhuri R.R."/>
            <person name="La Ragione R."/>
            <person name="Hildebrand F."/>
            <person name="Pallen M.J."/>
        </authorList>
    </citation>
    <scope>NUCLEOTIDE SEQUENCE</scope>
    <source>
        <strain evidence="1">ChiSjej2B20-13462</strain>
    </source>
</reference>
<gene>
    <name evidence="1" type="ORF">IAA67_02885</name>
</gene>
<evidence type="ECO:0000313" key="1">
    <source>
        <dbReference type="EMBL" id="HIQ69263.1"/>
    </source>
</evidence>